<evidence type="ECO:0000313" key="12">
    <source>
        <dbReference type="EMBL" id="CAE0611271.1"/>
    </source>
</evidence>
<feature type="transmembrane region" description="Helical" evidence="10">
    <location>
        <begin position="504"/>
        <end position="522"/>
    </location>
</feature>
<protein>
    <recommendedName>
        <fullName evidence="11">Cation/H+ exchanger transmembrane domain-containing protein</fullName>
    </recommendedName>
</protein>
<accession>A0A7S3XEG7</accession>
<evidence type="ECO:0000256" key="7">
    <source>
        <dbReference type="ARBA" id="ARBA00023065"/>
    </source>
</evidence>
<name>A0A7S3XEG7_9CHLO</name>
<feature type="transmembrane region" description="Helical" evidence="10">
    <location>
        <begin position="446"/>
        <end position="466"/>
    </location>
</feature>
<dbReference type="GO" id="GO:0015386">
    <property type="term" value="F:potassium:proton antiporter activity"/>
    <property type="evidence" value="ECO:0007669"/>
    <property type="project" value="InterPro"/>
</dbReference>
<dbReference type="GO" id="GO:0016020">
    <property type="term" value="C:membrane"/>
    <property type="evidence" value="ECO:0007669"/>
    <property type="project" value="UniProtKB-SubCell"/>
</dbReference>
<dbReference type="AlphaFoldDB" id="A0A7S3XEG7"/>
<keyword evidence="3" id="KW-0050">Antiport</keyword>
<evidence type="ECO:0000256" key="9">
    <source>
        <dbReference type="SAM" id="MobiDB-lite"/>
    </source>
</evidence>
<evidence type="ECO:0000256" key="1">
    <source>
        <dbReference type="ARBA" id="ARBA00004141"/>
    </source>
</evidence>
<feature type="transmembrane region" description="Helical" evidence="10">
    <location>
        <begin position="213"/>
        <end position="235"/>
    </location>
</feature>
<feature type="region of interest" description="Disordered" evidence="9">
    <location>
        <begin position="70"/>
        <end position="138"/>
    </location>
</feature>
<dbReference type="InterPro" id="IPR045158">
    <property type="entry name" value="KEA4/5/6-like"/>
</dbReference>
<dbReference type="InterPro" id="IPR038770">
    <property type="entry name" value="Na+/solute_symporter_sf"/>
</dbReference>
<evidence type="ECO:0000256" key="4">
    <source>
        <dbReference type="ARBA" id="ARBA00022692"/>
    </source>
</evidence>
<evidence type="ECO:0000259" key="11">
    <source>
        <dbReference type="Pfam" id="PF00999"/>
    </source>
</evidence>
<feature type="transmembrane region" description="Helical" evidence="10">
    <location>
        <begin position="534"/>
        <end position="553"/>
    </location>
</feature>
<evidence type="ECO:0000256" key="10">
    <source>
        <dbReference type="SAM" id="Phobius"/>
    </source>
</evidence>
<dbReference type="InterPro" id="IPR006153">
    <property type="entry name" value="Cation/H_exchanger_TM"/>
</dbReference>
<feature type="compositionally biased region" description="Basic and acidic residues" evidence="9">
    <location>
        <begin position="70"/>
        <end position="82"/>
    </location>
</feature>
<feature type="region of interest" description="Disordered" evidence="9">
    <location>
        <begin position="1"/>
        <end position="53"/>
    </location>
</feature>
<feature type="compositionally biased region" description="Basic and acidic residues" evidence="9">
    <location>
        <begin position="564"/>
        <end position="574"/>
    </location>
</feature>
<keyword evidence="2" id="KW-0813">Transport</keyword>
<sequence length="624" mass="68105">MGVGAMQATLGTRLQNKGERGLQESNNETWGTGDHPNLEMEETTTNLADPDDLREGSLAQKIDKSLQQEFQKDEKGLQEAKHNISQSVAKNEAVLETVARVTNKHAEEEEEEEEVDEEDEENASETHEKTKRITSGDDEVARLVDSHDNEFVISNPNKESSIQLQLDLVLLKDLTTLVVMAFMGGALSSMLGQPPMVGYLVAGSLCGPGGLGIIQELVQVETIAQLGIMFLLFTLGLEFKFDKVKNVWPVALIGGSIQIVLFMIVAATVSMAMGYPYKYGAFIGALVSMSSTTVVTKCLEGRGEAGNGGLYGGPLSTHVQIILGTLILQDCSVGLLFAILPTLAGTGGAITGFSSAIYVALRLCLFLAISVLLSRFIMPSFLKFILIHTKAPMELFRLASVALCLAISWSSEQSGLSLEFGAFVGGVMLAASEPREHITMEQTDQISALFVSLFVTSIGLIMSPYFLWNHAFLLLFTLLGVIITKTLLTALVVRAFKYNMQTSLLVGVALSNIGEFAFVLLSKGRGLGLVRRQVYFLFLGVTAFSLMFSPMMFKLFPIPQKPANDVEKANPDSWHRRRDSTGGIERTSSDDSLSLENDILHLFERKKPNVGEHTNPHVRRLPTT</sequence>
<evidence type="ECO:0000256" key="8">
    <source>
        <dbReference type="ARBA" id="ARBA00023136"/>
    </source>
</evidence>
<keyword evidence="5" id="KW-0732">Signal</keyword>
<evidence type="ECO:0000256" key="2">
    <source>
        <dbReference type="ARBA" id="ARBA00022448"/>
    </source>
</evidence>
<reference evidence="12" key="1">
    <citation type="submission" date="2021-01" db="EMBL/GenBank/DDBJ databases">
        <authorList>
            <person name="Corre E."/>
            <person name="Pelletier E."/>
            <person name="Niang G."/>
            <person name="Scheremetjew M."/>
            <person name="Finn R."/>
            <person name="Kale V."/>
            <person name="Holt S."/>
            <person name="Cochrane G."/>
            <person name="Meng A."/>
            <person name="Brown T."/>
            <person name="Cohen L."/>
        </authorList>
    </citation>
    <scope>NUCLEOTIDE SEQUENCE</scope>
    <source>
        <strain evidence="12">CCMP1897</strain>
    </source>
</reference>
<comment type="subcellular location">
    <subcellularLocation>
        <location evidence="1">Membrane</location>
        <topology evidence="1">Multi-pass membrane protein</topology>
    </subcellularLocation>
</comment>
<dbReference type="Pfam" id="PF00999">
    <property type="entry name" value="Na_H_Exchanger"/>
    <property type="match status" value="1"/>
</dbReference>
<keyword evidence="6 10" id="KW-1133">Transmembrane helix</keyword>
<feature type="domain" description="Cation/H+ exchanger transmembrane" evidence="11">
    <location>
        <begin position="179"/>
        <end position="553"/>
    </location>
</feature>
<gene>
    <name evidence="12" type="ORF">PSAL00342_LOCUS5106</name>
</gene>
<dbReference type="EMBL" id="HBIS01005656">
    <property type="protein sequence ID" value="CAE0611271.1"/>
    <property type="molecule type" value="Transcribed_RNA"/>
</dbReference>
<dbReference type="Gene3D" id="1.20.1530.20">
    <property type="match status" value="1"/>
</dbReference>
<evidence type="ECO:0000256" key="3">
    <source>
        <dbReference type="ARBA" id="ARBA00022449"/>
    </source>
</evidence>
<evidence type="ECO:0000256" key="6">
    <source>
        <dbReference type="ARBA" id="ARBA00022989"/>
    </source>
</evidence>
<organism evidence="12">
    <name type="scientific">Picocystis salinarum</name>
    <dbReference type="NCBI Taxonomy" id="88271"/>
    <lineage>
        <taxon>Eukaryota</taxon>
        <taxon>Viridiplantae</taxon>
        <taxon>Chlorophyta</taxon>
        <taxon>Picocystophyceae</taxon>
        <taxon>Picocystales</taxon>
        <taxon>Picocystaceae</taxon>
        <taxon>Picocystis</taxon>
    </lineage>
</organism>
<evidence type="ECO:0000256" key="5">
    <source>
        <dbReference type="ARBA" id="ARBA00022729"/>
    </source>
</evidence>
<keyword evidence="7" id="KW-0406">Ion transport</keyword>
<feature type="compositionally biased region" description="Acidic residues" evidence="9">
    <location>
        <begin position="108"/>
        <end position="123"/>
    </location>
</feature>
<feature type="region of interest" description="Disordered" evidence="9">
    <location>
        <begin position="564"/>
        <end position="591"/>
    </location>
</feature>
<feature type="transmembrane region" description="Helical" evidence="10">
    <location>
        <begin position="472"/>
        <end position="492"/>
    </location>
</feature>
<keyword evidence="8 10" id="KW-0472">Membrane</keyword>
<dbReference type="PANTHER" id="PTHR16254:SF14">
    <property type="entry name" value="TRANSMEMBRANE AND COILED-COIL DOMAIN-CONTAINING PROTEIN 3"/>
    <property type="match status" value="1"/>
</dbReference>
<feature type="transmembrane region" description="Helical" evidence="10">
    <location>
        <begin position="247"/>
        <end position="273"/>
    </location>
</feature>
<keyword evidence="4 10" id="KW-0812">Transmembrane</keyword>
<dbReference type="PANTHER" id="PTHR16254">
    <property type="entry name" value="POTASSIUM/PROTON ANTIPORTER-RELATED"/>
    <property type="match status" value="1"/>
</dbReference>
<proteinExistence type="predicted"/>